<dbReference type="OrthoDB" id="964423at2"/>
<name>A0A2P8CMN4_9BACT</name>
<dbReference type="PANTHER" id="PTHR33055:SF3">
    <property type="entry name" value="PUTATIVE TRANSPOSASE FOR IS117-RELATED"/>
    <property type="match status" value="1"/>
</dbReference>
<keyword evidence="5" id="KW-1185">Reference proteome</keyword>
<gene>
    <name evidence="4" type="ORF">B0I18_1241</name>
</gene>
<keyword evidence="1" id="KW-0175">Coiled coil</keyword>
<dbReference type="Pfam" id="PF02371">
    <property type="entry name" value="Transposase_20"/>
    <property type="match status" value="1"/>
</dbReference>
<evidence type="ECO:0000259" key="2">
    <source>
        <dbReference type="Pfam" id="PF01548"/>
    </source>
</evidence>
<dbReference type="GO" id="GO:0003677">
    <property type="term" value="F:DNA binding"/>
    <property type="evidence" value="ECO:0007669"/>
    <property type="project" value="InterPro"/>
</dbReference>
<feature type="domain" description="Transposase IS110-like N-terminal" evidence="2">
    <location>
        <begin position="7"/>
        <end position="149"/>
    </location>
</feature>
<dbReference type="GO" id="GO:0006313">
    <property type="term" value="P:DNA transposition"/>
    <property type="evidence" value="ECO:0007669"/>
    <property type="project" value="InterPro"/>
</dbReference>
<comment type="caution">
    <text evidence="4">The sequence shown here is derived from an EMBL/GenBank/DDBJ whole genome shotgun (WGS) entry which is preliminary data.</text>
</comment>
<dbReference type="Pfam" id="PF01548">
    <property type="entry name" value="DEDD_Tnp_IS110"/>
    <property type="match status" value="1"/>
</dbReference>
<evidence type="ECO:0000256" key="1">
    <source>
        <dbReference type="SAM" id="Coils"/>
    </source>
</evidence>
<dbReference type="InterPro" id="IPR003346">
    <property type="entry name" value="Transposase_20"/>
</dbReference>
<proteinExistence type="predicted"/>
<dbReference type="EMBL" id="PYGD01000024">
    <property type="protein sequence ID" value="PSK86229.1"/>
    <property type="molecule type" value="Genomic_DNA"/>
</dbReference>
<reference evidence="4 5" key="1">
    <citation type="submission" date="2018-03" db="EMBL/GenBank/DDBJ databases">
        <title>Genomic Encyclopedia of Type Strains, Phase III (KMG-III): the genomes of soil and plant-associated and newly described type strains.</title>
        <authorList>
            <person name="Whitman W."/>
        </authorList>
    </citation>
    <scope>NUCLEOTIDE SEQUENCE [LARGE SCALE GENOMIC DNA]</scope>
    <source>
        <strain evidence="4 5">CGMCC 1.12700</strain>
    </source>
</reference>
<dbReference type="NCBIfam" id="NF033542">
    <property type="entry name" value="transpos_IS110"/>
    <property type="match status" value="1"/>
</dbReference>
<accession>A0A2P8CMN4</accession>
<dbReference type="Proteomes" id="UP000240572">
    <property type="component" value="Unassembled WGS sequence"/>
</dbReference>
<evidence type="ECO:0000313" key="4">
    <source>
        <dbReference type="EMBL" id="PSK86229.1"/>
    </source>
</evidence>
<dbReference type="InterPro" id="IPR047650">
    <property type="entry name" value="Transpos_IS110"/>
</dbReference>
<evidence type="ECO:0000259" key="3">
    <source>
        <dbReference type="Pfam" id="PF02371"/>
    </source>
</evidence>
<organism evidence="4 5">
    <name type="scientific">Taibaiella chishuiensis</name>
    <dbReference type="NCBI Taxonomy" id="1434707"/>
    <lineage>
        <taxon>Bacteria</taxon>
        <taxon>Pseudomonadati</taxon>
        <taxon>Bacteroidota</taxon>
        <taxon>Chitinophagia</taxon>
        <taxon>Chitinophagales</taxon>
        <taxon>Chitinophagaceae</taxon>
        <taxon>Taibaiella</taxon>
    </lineage>
</organism>
<dbReference type="AlphaFoldDB" id="A0A2P8CMN4"/>
<dbReference type="GO" id="GO:0004803">
    <property type="term" value="F:transposase activity"/>
    <property type="evidence" value="ECO:0007669"/>
    <property type="project" value="InterPro"/>
</dbReference>
<dbReference type="RefSeq" id="WP_106525481.1">
    <property type="nucleotide sequence ID" value="NZ_PYGD01000024.1"/>
</dbReference>
<sequence>MEVHYIGADLSKKSIDLASHSSKQHLRIENEASGFKLMLQWLKQHNAGIENTVVVMEHTGLYSVKFEAFLRTHHIAFVKVSALDIKRSIGMVRGKNDKLDAVRIAAYGYQKRESLKIEGPSDANIERLQLLHSSRERLVKHKAALLSAIKEYDNLGIKKTDLLLKSQLKVIAVMEQQIAALEEQMEQIIIDNSSLHNTYQLLTSIKGVGKVLSIATIIKTRNFTKFSNARKFACFCGTAPFDHESGSSIKRRKRVSHLADKKMKSLLDLSAKSAMRYDPELKEFYQRRTEAGKAKMSTINIIRNKIIYRMFAVIKRQSPFVPNYISVA</sequence>
<protein>
    <submittedName>
        <fullName evidence="4">Transposase</fullName>
    </submittedName>
</protein>
<dbReference type="PANTHER" id="PTHR33055">
    <property type="entry name" value="TRANSPOSASE FOR INSERTION SEQUENCE ELEMENT IS1111A"/>
    <property type="match status" value="1"/>
</dbReference>
<dbReference type="InterPro" id="IPR002525">
    <property type="entry name" value="Transp_IS110-like_N"/>
</dbReference>
<evidence type="ECO:0000313" key="5">
    <source>
        <dbReference type="Proteomes" id="UP000240572"/>
    </source>
</evidence>
<feature type="coiled-coil region" evidence="1">
    <location>
        <begin position="164"/>
        <end position="198"/>
    </location>
</feature>
<feature type="domain" description="Transposase IS116/IS110/IS902 C-terminal" evidence="3">
    <location>
        <begin position="200"/>
        <end position="286"/>
    </location>
</feature>